<comment type="caution">
    <text evidence="9">The sequence shown here is derived from an EMBL/GenBank/DDBJ whole genome shotgun (WGS) entry which is preliminary data.</text>
</comment>
<dbReference type="PANTHER" id="PTHR33281">
    <property type="entry name" value="UPF0187 PROTEIN YNEE"/>
    <property type="match status" value="1"/>
</dbReference>
<dbReference type="PANTHER" id="PTHR33281:SF19">
    <property type="entry name" value="VOLTAGE-DEPENDENT ANION CHANNEL-FORMING PROTEIN YNEE"/>
    <property type="match status" value="1"/>
</dbReference>
<dbReference type="EMBL" id="JWZX01003178">
    <property type="protein sequence ID" value="KOO23569.1"/>
    <property type="molecule type" value="Genomic_DNA"/>
</dbReference>
<evidence type="ECO:0000256" key="1">
    <source>
        <dbReference type="ARBA" id="ARBA00004651"/>
    </source>
</evidence>
<dbReference type="OrthoDB" id="1368at2759"/>
<evidence type="ECO:0000256" key="3">
    <source>
        <dbReference type="ARBA" id="ARBA00022475"/>
    </source>
</evidence>
<evidence type="ECO:0000313" key="10">
    <source>
        <dbReference type="Proteomes" id="UP000037460"/>
    </source>
</evidence>
<reference evidence="10" key="1">
    <citation type="journal article" date="2015" name="PLoS Genet.">
        <title>Genome Sequence and Transcriptome Analyses of Chrysochromulina tobin: Metabolic Tools for Enhanced Algal Fitness in the Prominent Order Prymnesiales (Haptophyceae).</title>
        <authorList>
            <person name="Hovde B.T."/>
            <person name="Deodato C.R."/>
            <person name="Hunsperger H.M."/>
            <person name="Ryken S.A."/>
            <person name="Yost W."/>
            <person name="Jha R.K."/>
            <person name="Patterson J."/>
            <person name="Monnat R.J. Jr."/>
            <person name="Barlow S.B."/>
            <person name="Starkenburg S.R."/>
            <person name="Cattolico R.A."/>
        </authorList>
    </citation>
    <scope>NUCLEOTIDE SEQUENCE</scope>
    <source>
        <strain evidence="10">CCMP291</strain>
    </source>
</reference>
<evidence type="ECO:0000256" key="8">
    <source>
        <dbReference type="SAM" id="MobiDB-lite"/>
    </source>
</evidence>
<dbReference type="GO" id="GO:0005254">
    <property type="term" value="F:chloride channel activity"/>
    <property type="evidence" value="ECO:0007669"/>
    <property type="project" value="InterPro"/>
</dbReference>
<dbReference type="InterPro" id="IPR044669">
    <property type="entry name" value="YneE/VCCN1/2-like"/>
</dbReference>
<keyword evidence="2" id="KW-0813">Transport</keyword>
<keyword evidence="6" id="KW-0406">Ion transport</keyword>
<protein>
    <submittedName>
        <fullName evidence="9">Uncharacterized protein</fullName>
    </submittedName>
</protein>
<comment type="subcellular location">
    <subcellularLocation>
        <location evidence="1">Cell membrane</location>
        <topology evidence="1">Multi-pass membrane protein</topology>
    </subcellularLocation>
</comment>
<feature type="region of interest" description="Disordered" evidence="8">
    <location>
        <begin position="243"/>
        <end position="267"/>
    </location>
</feature>
<gene>
    <name evidence="9" type="ORF">Ctob_009805</name>
</gene>
<keyword evidence="10" id="KW-1185">Reference proteome</keyword>
<evidence type="ECO:0000256" key="6">
    <source>
        <dbReference type="ARBA" id="ARBA00023065"/>
    </source>
</evidence>
<evidence type="ECO:0000256" key="7">
    <source>
        <dbReference type="ARBA" id="ARBA00023136"/>
    </source>
</evidence>
<evidence type="ECO:0000256" key="5">
    <source>
        <dbReference type="ARBA" id="ARBA00022989"/>
    </source>
</evidence>
<evidence type="ECO:0000256" key="2">
    <source>
        <dbReference type="ARBA" id="ARBA00022448"/>
    </source>
</evidence>
<dbReference type="Pfam" id="PF25539">
    <property type="entry name" value="Bestrophin_2"/>
    <property type="match status" value="2"/>
</dbReference>
<organism evidence="9 10">
    <name type="scientific">Chrysochromulina tobinii</name>
    <dbReference type="NCBI Taxonomy" id="1460289"/>
    <lineage>
        <taxon>Eukaryota</taxon>
        <taxon>Haptista</taxon>
        <taxon>Haptophyta</taxon>
        <taxon>Prymnesiophyceae</taxon>
        <taxon>Prymnesiales</taxon>
        <taxon>Chrysochromulinaceae</taxon>
        <taxon>Chrysochromulina</taxon>
    </lineage>
</organism>
<name>A0A0M0JAF0_9EUKA</name>
<evidence type="ECO:0000256" key="4">
    <source>
        <dbReference type="ARBA" id="ARBA00022692"/>
    </source>
</evidence>
<keyword evidence="4" id="KW-0812">Transmembrane</keyword>
<keyword evidence="5" id="KW-1133">Transmembrane helix</keyword>
<dbReference type="Proteomes" id="UP000037460">
    <property type="component" value="Unassembled WGS sequence"/>
</dbReference>
<keyword evidence="3" id="KW-1003">Cell membrane</keyword>
<proteinExistence type="predicted"/>
<dbReference type="GO" id="GO:0005886">
    <property type="term" value="C:plasma membrane"/>
    <property type="evidence" value="ECO:0007669"/>
    <property type="project" value="UniProtKB-SubCell"/>
</dbReference>
<accession>A0A0M0JAF0</accession>
<dbReference type="AlphaFoldDB" id="A0A0M0JAF0"/>
<sequence length="468" mass="51345">MFDEEASQSFGQSFDFDRWDKHKSETRYGRLLLGVIYGSTTRRILPVVAALVIFSFIVDIYNVQASLADPRVPFVFPELQLPITPFELTAPVLGLLLVFRTDSAYERFNLGSDVAWEITSSCRSALRRMSSWTSQADAEAALDLMKATTMLHGWIMSSYLRAGARRGEVDVPVQNGGEQAVGWVMDFTGEDVDFTGEDVGEGAIVGAPSSWGTMAPSRQPLTSAVSSAAEELVVVDTFGSAQDSATRPAQDGGFGPAQDSAFGSAQDGAFGPAQAEELLRTALGVRSADEASGGEELSRLARQPRLTPYLAISAISLGMSQRLPSLTDQERIAVDDELDRITCSLAKCEKLLRTPIPLGYTRYSVRFLWVWLSLLPFALVRTFNDFGANTWWEDKPQPVLTVAMLFIGFVFLSIEDIAVQIEEPFAILPLETHQRWLLRDAEQVTSLMQWAKQYGFKIGRGGGGAPGR</sequence>
<evidence type="ECO:0000313" key="9">
    <source>
        <dbReference type="EMBL" id="KOO23569.1"/>
    </source>
</evidence>
<keyword evidence="7" id="KW-0472">Membrane</keyword>